<evidence type="ECO:0000313" key="2">
    <source>
        <dbReference type="Proteomes" id="UP000217199"/>
    </source>
</evidence>
<dbReference type="GO" id="GO:0005739">
    <property type="term" value="C:mitochondrion"/>
    <property type="evidence" value="ECO:0007669"/>
    <property type="project" value="TreeGrafter"/>
</dbReference>
<dbReference type="InterPro" id="IPR019419">
    <property type="entry name" value="AIM19"/>
</dbReference>
<reference evidence="1 2" key="1">
    <citation type="journal article" date="2017" name="Mol. Ecol.">
        <title>Comparative and population genomic landscape of Phellinus noxius: A hypervariable fungus causing root rot in trees.</title>
        <authorList>
            <person name="Chung C.L."/>
            <person name="Lee T.J."/>
            <person name="Akiba M."/>
            <person name="Lee H.H."/>
            <person name="Kuo T.H."/>
            <person name="Liu D."/>
            <person name="Ke H.M."/>
            <person name="Yokoi T."/>
            <person name="Roa M.B."/>
            <person name="Lu M.J."/>
            <person name="Chang Y.Y."/>
            <person name="Ann P.J."/>
            <person name="Tsai J.N."/>
            <person name="Chen C.Y."/>
            <person name="Tzean S.S."/>
            <person name="Ota Y."/>
            <person name="Hattori T."/>
            <person name="Sahashi N."/>
            <person name="Liou R.F."/>
            <person name="Kikuchi T."/>
            <person name="Tsai I.J."/>
        </authorList>
    </citation>
    <scope>NUCLEOTIDE SEQUENCE [LARGE SCALE GENOMIC DNA]</scope>
    <source>
        <strain evidence="1 2">FFPRI411160</strain>
    </source>
</reference>
<dbReference type="AlphaFoldDB" id="A0A286UPF4"/>
<evidence type="ECO:0000313" key="1">
    <source>
        <dbReference type="EMBL" id="PAV21473.1"/>
    </source>
</evidence>
<comment type="caution">
    <text evidence="1">The sequence shown here is derived from an EMBL/GenBank/DDBJ whole genome shotgun (WGS) entry which is preliminary data.</text>
</comment>
<organism evidence="1 2">
    <name type="scientific">Pyrrhoderma noxium</name>
    <dbReference type="NCBI Taxonomy" id="2282107"/>
    <lineage>
        <taxon>Eukaryota</taxon>
        <taxon>Fungi</taxon>
        <taxon>Dikarya</taxon>
        <taxon>Basidiomycota</taxon>
        <taxon>Agaricomycotina</taxon>
        <taxon>Agaricomycetes</taxon>
        <taxon>Hymenochaetales</taxon>
        <taxon>Hymenochaetaceae</taxon>
        <taxon>Pyrrhoderma</taxon>
    </lineage>
</organism>
<dbReference type="OrthoDB" id="5554402at2759"/>
<keyword evidence="2" id="KW-1185">Reference proteome</keyword>
<dbReference type="PANTHER" id="PTHR28177:SF1">
    <property type="entry name" value="ALTERED INHERITANCE OF MITOCHONDRIA PROTEIN 19, MITOCHONDRIAL"/>
    <property type="match status" value="1"/>
</dbReference>
<dbReference type="Proteomes" id="UP000217199">
    <property type="component" value="Unassembled WGS sequence"/>
</dbReference>
<dbReference type="STRING" id="2282107.A0A286UPF4"/>
<dbReference type="FunCoup" id="A0A286UPF4">
    <property type="interactions" value="141"/>
</dbReference>
<protein>
    <submittedName>
        <fullName evidence="1">Pathogenesis-related 1</fullName>
    </submittedName>
</protein>
<dbReference type="Pfam" id="PF10315">
    <property type="entry name" value="Aim19"/>
    <property type="match status" value="1"/>
</dbReference>
<proteinExistence type="predicted"/>
<dbReference type="EMBL" id="NBII01000003">
    <property type="protein sequence ID" value="PAV21473.1"/>
    <property type="molecule type" value="Genomic_DNA"/>
</dbReference>
<gene>
    <name evidence="1" type="ORF">PNOK_0410000</name>
</gene>
<dbReference type="PANTHER" id="PTHR28177">
    <property type="entry name" value="ALTERED INHERITANCE OF MITOCHONDRIA PROTEIN 19, MITOCHONDRIAL"/>
    <property type="match status" value="1"/>
</dbReference>
<sequence length="119" mass="12819">MEAKVVRPFSQSPWPAWSLGSIFLASSAIPPNAFKNLPPFPQRAGFSLIMFGAVYVTSTGDVSNGSGISTAWCLTYLFWNGRRSLTAPRNPVSLFLTGATALCTGLYGTEYFVLQGSDD</sequence>
<dbReference type="InParanoid" id="A0A286UPF4"/>
<name>A0A286UPF4_9AGAM</name>
<accession>A0A286UPF4</accession>